<feature type="transmembrane region" description="Helical" evidence="6">
    <location>
        <begin position="176"/>
        <end position="194"/>
    </location>
</feature>
<gene>
    <name evidence="8" type="ORF">FHU41_001790</name>
</gene>
<reference evidence="8 9" key="1">
    <citation type="submission" date="2020-07" db="EMBL/GenBank/DDBJ databases">
        <title>Sequencing the genomes of 1000 actinobacteria strains.</title>
        <authorList>
            <person name="Klenk H.-P."/>
        </authorList>
    </citation>
    <scope>NUCLEOTIDE SEQUENCE [LARGE SCALE GENOMIC DNA]</scope>
    <source>
        <strain evidence="8 9">DSM 102047</strain>
    </source>
</reference>
<dbReference type="GO" id="GO:0017004">
    <property type="term" value="P:cytochrome complex assembly"/>
    <property type="evidence" value="ECO:0007669"/>
    <property type="project" value="InterPro"/>
</dbReference>
<evidence type="ECO:0000256" key="2">
    <source>
        <dbReference type="ARBA" id="ARBA00006143"/>
    </source>
</evidence>
<comment type="subcellular location">
    <subcellularLocation>
        <location evidence="1">Membrane</location>
        <topology evidence="1">Multi-pass membrane protein</topology>
    </subcellularLocation>
</comment>
<sequence length="249" mass="25971">MNNPFGEAVSSGSLLLALPVALLAGLVSFLSPCVLPLVPGYLGYVTGLTGVDLAKQRKGRMLLGVSLFVLGFTVVFVVLGAAVGGLGAWLSINSAWITQLLGVVVIILGIVFLGGFSLMQGEARIHAKPKAGLWGAPILGLTFGLGWVPCIGPTFAAVQALSFSGGTDALKGTLLTFVYCLGLGLPFLLIALGFRRGMGALSFFKKHKLALQRIGGGLLIVVGLLMVTGAWNYLISTMQGWIFTVRLPI</sequence>
<comment type="similarity">
    <text evidence="2">Belongs to the DsbD family.</text>
</comment>
<dbReference type="PANTHER" id="PTHR31272">
    <property type="entry name" value="CYTOCHROME C-TYPE BIOGENESIS PROTEIN HI_1454-RELATED"/>
    <property type="match status" value="1"/>
</dbReference>
<evidence type="ECO:0000313" key="9">
    <source>
        <dbReference type="Proteomes" id="UP000521748"/>
    </source>
</evidence>
<keyword evidence="4 6" id="KW-1133">Transmembrane helix</keyword>
<keyword evidence="5 6" id="KW-0472">Membrane</keyword>
<dbReference type="InterPro" id="IPR051790">
    <property type="entry name" value="Cytochrome_c-biogenesis_DsbD"/>
</dbReference>
<dbReference type="GO" id="GO:0016020">
    <property type="term" value="C:membrane"/>
    <property type="evidence" value="ECO:0007669"/>
    <property type="project" value="UniProtKB-SubCell"/>
</dbReference>
<evidence type="ECO:0000256" key="3">
    <source>
        <dbReference type="ARBA" id="ARBA00022692"/>
    </source>
</evidence>
<feature type="transmembrane region" description="Helical" evidence="6">
    <location>
        <begin position="131"/>
        <end position="156"/>
    </location>
</feature>
<dbReference type="Pfam" id="PF02683">
    <property type="entry name" value="DsbD_TM"/>
    <property type="match status" value="1"/>
</dbReference>
<evidence type="ECO:0000313" key="8">
    <source>
        <dbReference type="EMBL" id="NYE95540.1"/>
    </source>
</evidence>
<feature type="transmembrane region" description="Helical" evidence="6">
    <location>
        <begin position="96"/>
        <end position="119"/>
    </location>
</feature>
<dbReference type="EMBL" id="JACBYQ010000002">
    <property type="protein sequence ID" value="NYE95540.1"/>
    <property type="molecule type" value="Genomic_DNA"/>
</dbReference>
<evidence type="ECO:0000256" key="6">
    <source>
        <dbReference type="SAM" id="Phobius"/>
    </source>
</evidence>
<keyword evidence="9" id="KW-1185">Reference proteome</keyword>
<keyword evidence="3 6" id="KW-0812">Transmembrane</keyword>
<protein>
    <submittedName>
        <fullName evidence="8">Cytochrome c-type biogenesis protein</fullName>
    </submittedName>
</protein>
<organism evidence="8 9">
    <name type="scientific">Psychromicrobium silvestre</name>
    <dbReference type="NCBI Taxonomy" id="1645614"/>
    <lineage>
        <taxon>Bacteria</taxon>
        <taxon>Bacillati</taxon>
        <taxon>Actinomycetota</taxon>
        <taxon>Actinomycetes</taxon>
        <taxon>Micrococcales</taxon>
        <taxon>Micrococcaceae</taxon>
        <taxon>Psychromicrobium</taxon>
    </lineage>
</organism>
<comment type="caution">
    <text evidence="8">The sequence shown here is derived from an EMBL/GenBank/DDBJ whole genome shotgun (WGS) entry which is preliminary data.</text>
</comment>
<feature type="domain" description="Cytochrome C biogenesis protein transmembrane" evidence="7">
    <location>
        <begin position="15"/>
        <end position="199"/>
    </location>
</feature>
<proteinExistence type="inferred from homology"/>
<accession>A0A7Y9S7D9</accession>
<feature type="transmembrane region" description="Helical" evidence="6">
    <location>
        <begin position="214"/>
        <end position="234"/>
    </location>
</feature>
<dbReference type="InterPro" id="IPR003834">
    <property type="entry name" value="Cyt_c_assmbl_TM_dom"/>
</dbReference>
<evidence type="ECO:0000256" key="1">
    <source>
        <dbReference type="ARBA" id="ARBA00004141"/>
    </source>
</evidence>
<dbReference type="Proteomes" id="UP000521748">
    <property type="component" value="Unassembled WGS sequence"/>
</dbReference>
<evidence type="ECO:0000259" key="7">
    <source>
        <dbReference type="Pfam" id="PF02683"/>
    </source>
</evidence>
<feature type="transmembrane region" description="Helical" evidence="6">
    <location>
        <begin position="62"/>
        <end position="90"/>
    </location>
</feature>
<dbReference type="AlphaFoldDB" id="A0A7Y9S7D9"/>
<name>A0A7Y9S7D9_9MICC</name>
<dbReference type="PANTHER" id="PTHR31272:SF4">
    <property type="entry name" value="CYTOCHROME C-TYPE BIOGENESIS PROTEIN HI_1454-RELATED"/>
    <property type="match status" value="1"/>
</dbReference>
<evidence type="ECO:0000256" key="5">
    <source>
        <dbReference type="ARBA" id="ARBA00023136"/>
    </source>
</evidence>
<feature type="transmembrane region" description="Helical" evidence="6">
    <location>
        <begin position="20"/>
        <end position="42"/>
    </location>
</feature>
<dbReference type="RefSeq" id="WP_179389311.1">
    <property type="nucleotide sequence ID" value="NZ_JACBYQ010000002.1"/>
</dbReference>
<evidence type="ECO:0000256" key="4">
    <source>
        <dbReference type="ARBA" id="ARBA00022989"/>
    </source>
</evidence>